<dbReference type="HAMAP" id="MF_01183">
    <property type="entry name" value="Chaperone_SurA"/>
    <property type="match status" value="1"/>
</dbReference>
<gene>
    <name evidence="7 9" type="primary">surA</name>
    <name evidence="9" type="ORF">MECH1_V1_1818</name>
</gene>
<evidence type="ECO:0000313" key="9">
    <source>
        <dbReference type="EMBL" id="CAL1240594.1"/>
    </source>
</evidence>
<dbReference type="InterPro" id="IPR023034">
    <property type="entry name" value="PPIase_SurA"/>
</dbReference>
<name>A0ABM9NJ05_9GAMM</name>
<evidence type="ECO:0000259" key="8">
    <source>
        <dbReference type="PROSITE" id="PS50198"/>
    </source>
</evidence>
<dbReference type="Pfam" id="PF13616">
    <property type="entry name" value="Rotamase_3"/>
    <property type="match status" value="1"/>
</dbReference>
<keyword evidence="5 7" id="KW-0143">Chaperone</keyword>
<keyword evidence="10" id="KW-1185">Reference proteome</keyword>
<dbReference type="PROSITE" id="PS01096">
    <property type="entry name" value="PPIC_PPIASE_1"/>
    <property type="match status" value="1"/>
</dbReference>
<evidence type="ECO:0000256" key="7">
    <source>
        <dbReference type="HAMAP-Rule" id="MF_01183"/>
    </source>
</evidence>
<comment type="catalytic activity">
    <reaction evidence="7">
        <text>[protein]-peptidylproline (omega=180) = [protein]-peptidylproline (omega=0)</text>
        <dbReference type="Rhea" id="RHEA:16237"/>
        <dbReference type="Rhea" id="RHEA-COMP:10747"/>
        <dbReference type="Rhea" id="RHEA-COMP:10748"/>
        <dbReference type="ChEBI" id="CHEBI:83833"/>
        <dbReference type="ChEBI" id="CHEBI:83834"/>
        <dbReference type="EC" id="5.2.1.8"/>
    </reaction>
</comment>
<dbReference type="Gene3D" id="3.10.50.40">
    <property type="match status" value="2"/>
</dbReference>
<accession>A0ABM9NJ05</accession>
<protein>
    <recommendedName>
        <fullName evidence="7">Chaperone SurA</fullName>
    </recommendedName>
    <alternativeName>
        <fullName evidence="7">Peptidyl-prolyl cis-trans isomerase SurA</fullName>
        <shortName evidence="7">PPIase SurA</shortName>
        <ecNumber evidence="7">5.2.1.8</ecNumber>
    </alternativeName>
    <alternativeName>
        <fullName evidence="7">Rotamase SurA</fullName>
    </alternativeName>
</protein>
<dbReference type="SUPFAM" id="SSF109998">
    <property type="entry name" value="Triger factor/SurA peptide-binding domain-like"/>
    <property type="match status" value="1"/>
</dbReference>
<comment type="subcellular location">
    <subcellularLocation>
        <location evidence="7">Periplasm</location>
    </subcellularLocation>
    <text evidence="7">Is capable of associating with the outer membrane.</text>
</comment>
<dbReference type="Proteomes" id="UP001497493">
    <property type="component" value="Chromosome"/>
</dbReference>
<keyword evidence="1 7" id="KW-0732">Signal</keyword>
<feature type="domain" description="PpiC" evidence="8">
    <location>
        <begin position="181"/>
        <end position="282"/>
    </location>
</feature>
<keyword evidence="4 7" id="KW-0697">Rotamase</keyword>
<feature type="signal peptide" evidence="7">
    <location>
        <begin position="1"/>
        <end position="30"/>
    </location>
</feature>
<dbReference type="InterPro" id="IPR000297">
    <property type="entry name" value="PPIase_PpiC"/>
</dbReference>
<dbReference type="PANTHER" id="PTHR47637">
    <property type="entry name" value="CHAPERONE SURA"/>
    <property type="match status" value="1"/>
</dbReference>
<comment type="function">
    <text evidence="7">Chaperone involved in the correct folding and assembly of outer membrane proteins. Recognizes specific patterns of aromatic residues and the orientation of their side chains, which are found more frequently in integral outer membrane proteins. May act in both early periplasmic and late outer membrane-associated steps of protein maturation.</text>
</comment>
<dbReference type="Pfam" id="PF09312">
    <property type="entry name" value="SurA_N"/>
    <property type="match status" value="1"/>
</dbReference>
<dbReference type="InterPro" id="IPR023058">
    <property type="entry name" value="PPIase_PpiC_CS"/>
</dbReference>
<keyword evidence="6 7" id="KW-0413">Isomerase</keyword>
<dbReference type="InterPro" id="IPR027304">
    <property type="entry name" value="Trigger_fact/SurA_dom_sf"/>
</dbReference>
<dbReference type="InterPro" id="IPR015391">
    <property type="entry name" value="SurA_N"/>
</dbReference>
<dbReference type="Gene3D" id="1.10.4030.10">
    <property type="entry name" value="Porin chaperone SurA, peptide-binding domain"/>
    <property type="match status" value="1"/>
</dbReference>
<dbReference type="EC" id="5.2.1.8" evidence="7"/>
<keyword evidence="3 7" id="KW-0574">Periplasm</keyword>
<evidence type="ECO:0000256" key="5">
    <source>
        <dbReference type="ARBA" id="ARBA00023186"/>
    </source>
</evidence>
<feature type="chain" id="PRO_5044939995" description="Chaperone SurA" evidence="7">
    <location>
        <begin position="31"/>
        <end position="452"/>
    </location>
</feature>
<dbReference type="PANTHER" id="PTHR47637:SF1">
    <property type="entry name" value="CHAPERONE SURA"/>
    <property type="match status" value="1"/>
</dbReference>
<dbReference type="RefSeq" id="WP_348757186.1">
    <property type="nucleotide sequence ID" value="NZ_OZ026884.1"/>
</dbReference>
<sequence precursor="true">MNTRRLFRLSLAPILWQVLWAIAGMSAAQASSSLDRIVAVVEDDVILASELQSKLEGLKHTLAENHTQLPPDGILARQVLERLIIDKIQMHLADKAGIRIDDETLHQAVQQIAERNRMTPEELRNSLRQEGIEYGEFVEQIRNEIAIQRLRASQVNSQIKISDREIQHWLDTQGQPGIDRDTEFLLGHILIATPQAASPAAVQKARERADRLMEELRNGLDFRQASLRSSDSPQALNGGELGWRKLSQIPTLFADLVPKMKEGDLEGPIRSPSGFHIIKLLGIKGRLNGGQRITKTHVRHILIKPNEVLSDEEAEKKLAALKARIEAGEDFATLARGHSDDKGSAIKGGDLGWVQPGALVPEFEEAMNRLSVNQISDPVQSQFGWHLIQVLERQESSDAEELLKKQAREEILKRKVEEETELWLRRIRDEAYVEIRLEEPTSDTYLPASLQQ</sequence>
<evidence type="ECO:0000256" key="3">
    <source>
        <dbReference type="ARBA" id="ARBA00022764"/>
    </source>
</evidence>
<feature type="domain" description="PpiC" evidence="8">
    <location>
        <begin position="293"/>
        <end position="392"/>
    </location>
</feature>
<dbReference type="InterPro" id="IPR046357">
    <property type="entry name" value="PPIase_dom_sf"/>
</dbReference>
<evidence type="ECO:0000256" key="6">
    <source>
        <dbReference type="ARBA" id="ARBA00023235"/>
    </source>
</evidence>
<dbReference type="GO" id="GO:0003755">
    <property type="term" value="F:peptidyl-prolyl cis-trans isomerase activity"/>
    <property type="evidence" value="ECO:0007669"/>
    <property type="project" value="UniProtKB-EC"/>
</dbReference>
<dbReference type="InterPro" id="IPR050280">
    <property type="entry name" value="OMP_Chaperone_SurA"/>
</dbReference>
<reference evidence="9 10" key="1">
    <citation type="submission" date="2024-04" db="EMBL/GenBank/DDBJ databases">
        <authorList>
            <person name="Cremers G."/>
        </authorList>
    </citation>
    <scope>NUCLEOTIDE SEQUENCE [LARGE SCALE GENOMIC DNA]</scope>
    <source>
        <strain evidence="9">MeCH1-AG</strain>
    </source>
</reference>
<evidence type="ECO:0000256" key="1">
    <source>
        <dbReference type="ARBA" id="ARBA00022729"/>
    </source>
</evidence>
<evidence type="ECO:0000313" key="10">
    <source>
        <dbReference type="Proteomes" id="UP001497493"/>
    </source>
</evidence>
<evidence type="ECO:0000256" key="4">
    <source>
        <dbReference type="ARBA" id="ARBA00023110"/>
    </source>
</evidence>
<dbReference type="PROSITE" id="PS50198">
    <property type="entry name" value="PPIC_PPIASE_2"/>
    <property type="match status" value="2"/>
</dbReference>
<comment type="domain">
    <text evidence="7">The PPIase activity resides only in the second parvulin domain. The N-terminal region and the C-terminal tail are necessary and sufficient for the chaperone activity of SurA. The PPIase activity is dispensable for SurA to function as a chaperone. The N-terminal region and the C-terminal tail are also required for porin recognition.</text>
</comment>
<dbReference type="Pfam" id="PF00639">
    <property type="entry name" value="Rotamase"/>
    <property type="match status" value="1"/>
</dbReference>
<proteinExistence type="inferred from homology"/>
<dbReference type="SUPFAM" id="SSF54534">
    <property type="entry name" value="FKBP-like"/>
    <property type="match status" value="2"/>
</dbReference>
<keyword evidence="2 7" id="KW-0677">Repeat</keyword>
<organism evidence="9 10">
    <name type="scientific">Candidatus Methylocalor cossyra</name>
    <dbReference type="NCBI Taxonomy" id="3108543"/>
    <lineage>
        <taxon>Bacteria</taxon>
        <taxon>Pseudomonadati</taxon>
        <taxon>Pseudomonadota</taxon>
        <taxon>Gammaproteobacteria</taxon>
        <taxon>Methylococcales</taxon>
        <taxon>Methylococcaceae</taxon>
        <taxon>Candidatus Methylocalor</taxon>
    </lineage>
</organism>
<dbReference type="EMBL" id="OZ026884">
    <property type="protein sequence ID" value="CAL1240594.1"/>
    <property type="molecule type" value="Genomic_DNA"/>
</dbReference>
<evidence type="ECO:0000256" key="2">
    <source>
        <dbReference type="ARBA" id="ARBA00022737"/>
    </source>
</evidence>